<dbReference type="Proteomes" id="UP000240988">
    <property type="component" value="Unassembled WGS sequence"/>
</dbReference>
<dbReference type="PANTHER" id="PTHR43495">
    <property type="entry name" value="GABA PERMEASE"/>
    <property type="match status" value="1"/>
</dbReference>
<feature type="transmembrane region" description="Helical" evidence="9">
    <location>
        <begin position="176"/>
        <end position="196"/>
    </location>
</feature>
<evidence type="ECO:0000256" key="2">
    <source>
        <dbReference type="ARBA" id="ARBA00008583"/>
    </source>
</evidence>
<dbReference type="FunFam" id="1.20.1740.10:FF:000001">
    <property type="entry name" value="Amino acid permease"/>
    <property type="match status" value="1"/>
</dbReference>
<feature type="transmembrane region" description="Helical" evidence="9">
    <location>
        <begin position="105"/>
        <end position="131"/>
    </location>
</feature>
<evidence type="ECO:0000313" key="12">
    <source>
        <dbReference type="Proteomes" id="UP000240988"/>
    </source>
</evidence>
<dbReference type="PANTHER" id="PTHR43495:SF1">
    <property type="entry name" value="L-ASPARAGINE PERMEASE"/>
    <property type="match status" value="1"/>
</dbReference>
<evidence type="ECO:0000256" key="8">
    <source>
        <dbReference type="ARBA" id="ARBA00023136"/>
    </source>
</evidence>
<evidence type="ECO:0000259" key="10">
    <source>
        <dbReference type="Pfam" id="PF00324"/>
    </source>
</evidence>
<keyword evidence="6" id="KW-0029">Amino-acid transport</keyword>
<dbReference type="GO" id="GO:0005886">
    <property type="term" value="C:plasma membrane"/>
    <property type="evidence" value="ECO:0007669"/>
    <property type="project" value="UniProtKB-SubCell"/>
</dbReference>
<name>A0A2U3NXT8_9MYCO</name>
<dbReference type="InterPro" id="IPR004841">
    <property type="entry name" value="AA-permease/SLC12A_dom"/>
</dbReference>
<feature type="transmembrane region" description="Helical" evidence="9">
    <location>
        <begin position="35"/>
        <end position="55"/>
    </location>
</feature>
<evidence type="ECO:0000256" key="3">
    <source>
        <dbReference type="ARBA" id="ARBA00022448"/>
    </source>
</evidence>
<evidence type="ECO:0000256" key="1">
    <source>
        <dbReference type="ARBA" id="ARBA00004651"/>
    </source>
</evidence>
<feature type="transmembrane region" description="Helical" evidence="9">
    <location>
        <begin position="258"/>
        <end position="279"/>
    </location>
</feature>
<comment type="subcellular location">
    <subcellularLocation>
        <location evidence="1">Cell membrane</location>
        <topology evidence="1">Multi-pass membrane protein</topology>
    </subcellularLocation>
</comment>
<feature type="transmembrane region" description="Helical" evidence="9">
    <location>
        <begin position="307"/>
        <end position="328"/>
    </location>
</feature>
<dbReference type="InterPro" id="IPR004840">
    <property type="entry name" value="Amino_acid_permease_CS"/>
</dbReference>
<feature type="transmembrane region" description="Helical" evidence="9">
    <location>
        <begin position="446"/>
        <end position="466"/>
    </location>
</feature>
<feature type="transmembrane region" description="Helical" evidence="9">
    <location>
        <begin position="349"/>
        <end position="370"/>
    </location>
</feature>
<feature type="transmembrane region" description="Helical" evidence="9">
    <location>
        <begin position="61"/>
        <end position="84"/>
    </location>
</feature>
<evidence type="ECO:0000313" key="11">
    <source>
        <dbReference type="EMBL" id="SPM36336.1"/>
    </source>
</evidence>
<dbReference type="GO" id="GO:0055085">
    <property type="term" value="P:transmembrane transport"/>
    <property type="evidence" value="ECO:0007669"/>
    <property type="project" value="InterPro"/>
</dbReference>
<dbReference type="Gene3D" id="1.20.1740.10">
    <property type="entry name" value="Amino acid/polyamine transporter I"/>
    <property type="match status" value="1"/>
</dbReference>
<reference evidence="11 12" key="1">
    <citation type="submission" date="2017-01" db="EMBL/GenBank/DDBJ databases">
        <authorList>
            <consortium name="Urmite Genomes"/>
        </authorList>
    </citation>
    <scope>NUCLEOTIDE SEQUENCE [LARGE SCALE GENOMIC DNA]</scope>
    <source>
        <strain evidence="11 12">AB57</strain>
    </source>
</reference>
<accession>A0A2U3NXT8</accession>
<keyword evidence="12" id="KW-1185">Reference proteome</keyword>
<dbReference type="STRING" id="1841860.GCA_900157375_04180"/>
<feature type="transmembrane region" description="Helical" evidence="9">
    <location>
        <begin position="422"/>
        <end position="440"/>
    </location>
</feature>
<dbReference type="EMBL" id="FUFA01000005">
    <property type="protein sequence ID" value="SPM36336.1"/>
    <property type="molecule type" value="Genomic_DNA"/>
</dbReference>
<evidence type="ECO:0000256" key="9">
    <source>
        <dbReference type="SAM" id="Phobius"/>
    </source>
</evidence>
<keyword evidence="5 9" id="KW-0812">Transmembrane</keyword>
<organism evidence="11 12">
    <name type="scientific">Mycobacterium rhizamassiliense</name>
    <dbReference type="NCBI Taxonomy" id="1841860"/>
    <lineage>
        <taxon>Bacteria</taxon>
        <taxon>Bacillati</taxon>
        <taxon>Actinomycetota</taxon>
        <taxon>Actinomycetes</taxon>
        <taxon>Mycobacteriales</taxon>
        <taxon>Mycobacteriaceae</taxon>
        <taxon>Mycobacterium</taxon>
    </lineage>
</organism>
<gene>
    <name evidence="11" type="ORF">MRAB57_4177</name>
</gene>
<feature type="non-terminal residue" evidence="11">
    <location>
        <position position="1"/>
    </location>
</feature>
<evidence type="ECO:0000256" key="5">
    <source>
        <dbReference type="ARBA" id="ARBA00022692"/>
    </source>
</evidence>
<evidence type="ECO:0000256" key="6">
    <source>
        <dbReference type="ARBA" id="ARBA00022970"/>
    </source>
</evidence>
<dbReference type="PIRSF" id="PIRSF006060">
    <property type="entry name" value="AA_transporter"/>
    <property type="match status" value="1"/>
</dbReference>
<protein>
    <submittedName>
        <fullName evidence="11">L-asparagine transporter and related permeases</fullName>
    </submittedName>
</protein>
<evidence type="ECO:0000256" key="7">
    <source>
        <dbReference type="ARBA" id="ARBA00022989"/>
    </source>
</evidence>
<dbReference type="AlphaFoldDB" id="A0A2U3NXT8"/>
<comment type="similarity">
    <text evidence="2">Belongs to the amino acid-polyamine-organocation (APC) superfamily. Amino acid transporter (AAT) (TC 2.A.3.1) family.</text>
</comment>
<keyword evidence="8 9" id="KW-0472">Membrane</keyword>
<feature type="transmembrane region" description="Helical" evidence="9">
    <location>
        <begin position="382"/>
        <end position="402"/>
    </location>
</feature>
<keyword evidence="4" id="KW-1003">Cell membrane</keyword>
<feature type="domain" description="Amino acid permease/ SLC12A" evidence="10">
    <location>
        <begin position="33"/>
        <end position="466"/>
    </location>
</feature>
<sequence>LAAEPVTPEPGPNAADSFNEQAGYHKGLKPRQLQMIAIGGAIGTGLFLGAGGRLAKAGPGLFLVYAVCGIFVFFILRALGELVLHRPSSGSFVSYAREFFGEKAAYAVGWMYFLNWAMTSIVDTTAIATYLRHWTTFTAIPQWVLALIALVVVLSMNLISVEWFGELEFWAALIKVFALIAFLVVGVVFLAGRYQIDGHQTGPGVWEGHGGLLPSGALPLLVVASGVVFAYAAVELVGTAAGETAEPEKIMPRAINSVIVRIAIFYVGSVALLAVLLPYTAYKAGESPFVTFFSKIGFHEAGDLMNIVVLTAALSSLNAGLYSTGRVMHSLAMSGSGPSFAKRMTKNGVPFGGIAMTGVICLFGIALNAFKPGEAFEIVLNIAALGIIASWATIVLCQLRFYQLTNSGILKRPRFRMPLTPYSGFVTLAFLVFILVLMAFDKPIGTWTVAMLIVIIPALIAGWFAVRGRVMDAARERMGHTGPFPAIANKPRQPPRSGA</sequence>
<keyword evidence="7 9" id="KW-1133">Transmembrane helix</keyword>
<dbReference type="PROSITE" id="PS00218">
    <property type="entry name" value="AMINO_ACID_PERMEASE_1"/>
    <property type="match status" value="1"/>
</dbReference>
<evidence type="ECO:0000256" key="4">
    <source>
        <dbReference type="ARBA" id="ARBA00022475"/>
    </source>
</evidence>
<proteinExistence type="inferred from homology"/>
<keyword evidence="3" id="KW-0813">Transport</keyword>
<dbReference type="GO" id="GO:0006865">
    <property type="term" value="P:amino acid transport"/>
    <property type="evidence" value="ECO:0007669"/>
    <property type="project" value="UniProtKB-KW"/>
</dbReference>
<feature type="transmembrane region" description="Helical" evidence="9">
    <location>
        <begin position="143"/>
        <end position="164"/>
    </location>
</feature>
<dbReference type="Pfam" id="PF00324">
    <property type="entry name" value="AA_permease"/>
    <property type="match status" value="1"/>
</dbReference>